<feature type="transmembrane region" description="Helical" evidence="5">
    <location>
        <begin position="1648"/>
        <end position="1670"/>
    </location>
</feature>
<dbReference type="CDD" id="cd06173">
    <property type="entry name" value="MFS_MefA_like"/>
    <property type="match status" value="1"/>
</dbReference>
<feature type="transmembrane region" description="Helical" evidence="5">
    <location>
        <begin position="1623"/>
        <end position="1642"/>
    </location>
</feature>
<dbReference type="InterPro" id="IPR001031">
    <property type="entry name" value="Thioesterase"/>
</dbReference>
<evidence type="ECO:0000256" key="4">
    <source>
        <dbReference type="SAM" id="MobiDB-lite"/>
    </source>
</evidence>
<dbReference type="Pfam" id="PF13193">
    <property type="entry name" value="AMP-binding_C"/>
    <property type="match status" value="1"/>
</dbReference>
<dbReference type="CDD" id="cd19531">
    <property type="entry name" value="LCL_NRPS-like"/>
    <property type="match status" value="1"/>
</dbReference>
<dbReference type="Pfam" id="PF00501">
    <property type="entry name" value="AMP-binding"/>
    <property type="match status" value="1"/>
</dbReference>
<dbReference type="Gene3D" id="3.40.50.1820">
    <property type="entry name" value="alpha/beta hydrolase"/>
    <property type="match status" value="1"/>
</dbReference>
<dbReference type="GO" id="GO:0008610">
    <property type="term" value="P:lipid biosynthetic process"/>
    <property type="evidence" value="ECO:0007669"/>
    <property type="project" value="UniProtKB-ARBA"/>
</dbReference>
<dbReference type="InterPro" id="IPR036259">
    <property type="entry name" value="MFS_trans_sf"/>
</dbReference>
<feature type="transmembrane region" description="Helical" evidence="5">
    <location>
        <begin position="1597"/>
        <end position="1616"/>
    </location>
</feature>
<dbReference type="Pfam" id="PF00550">
    <property type="entry name" value="PP-binding"/>
    <property type="match status" value="1"/>
</dbReference>
<feature type="transmembrane region" description="Helical" evidence="5">
    <location>
        <begin position="1690"/>
        <end position="1714"/>
    </location>
</feature>
<dbReference type="GO" id="GO:0043041">
    <property type="term" value="P:amino acid activation for nonribosomal peptide biosynthetic process"/>
    <property type="evidence" value="ECO:0007669"/>
    <property type="project" value="TreeGrafter"/>
</dbReference>
<feature type="transmembrane region" description="Helical" evidence="5">
    <location>
        <begin position="1734"/>
        <end position="1755"/>
    </location>
</feature>
<dbReference type="SUPFAM" id="SSF56801">
    <property type="entry name" value="Acetyl-CoA synthetase-like"/>
    <property type="match status" value="1"/>
</dbReference>
<proteinExistence type="predicted"/>
<dbReference type="GO" id="GO:0044550">
    <property type="term" value="P:secondary metabolite biosynthetic process"/>
    <property type="evidence" value="ECO:0007669"/>
    <property type="project" value="TreeGrafter"/>
</dbReference>
<dbReference type="Gene3D" id="1.20.1250.20">
    <property type="entry name" value="MFS general substrate transporter like domains"/>
    <property type="match status" value="1"/>
</dbReference>
<comment type="caution">
    <text evidence="7">The sequence shown here is derived from an EMBL/GenBank/DDBJ whole genome shotgun (WGS) entry which is preliminary data.</text>
</comment>
<dbReference type="PANTHER" id="PTHR45527">
    <property type="entry name" value="NONRIBOSOMAL PEPTIDE SYNTHETASE"/>
    <property type="match status" value="1"/>
</dbReference>
<feature type="domain" description="Carrier" evidence="6">
    <location>
        <begin position="988"/>
        <end position="1064"/>
    </location>
</feature>
<evidence type="ECO:0000256" key="5">
    <source>
        <dbReference type="SAM" id="Phobius"/>
    </source>
</evidence>
<keyword evidence="3" id="KW-0597">Phosphoprotein</keyword>
<dbReference type="InterPro" id="IPR020802">
    <property type="entry name" value="TesA-like"/>
</dbReference>
<feature type="region of interest" description="Disordered" evidence="4">
    <location>
        <begin position="1"/>
        <end position="20"/>
    </location>
</feature>
<gene>
    <name evidence="7" type="ORF">GT755_03515</name>
</gene>
<dbReference type="RefSeq" id="WP_161478217.1">
    <property type="nucleotide sequence ID" value="NZ_WXEW01000001.1"/>
</dbReference>
<comment type="cofactor">
    <cofactor evidence="1">
        <name>pantetheine 4'-phosphate</name>
        <dbReference type="ChEBI" id="CHEBI:47942"/>
    </cofactor>
</comment>
<evidence type="ECO:0000313" key="8">
    <source>
        <dbReference type="Proteomes" id="UP000479526"/>
    </source>
</evidence>
<evidence type="ECO:0000313" key="7">
    <source>
        <dbReference type="EMBL" id="NAS20750.1"/>
    </source>
</evidence>
<feature type="transmembrane region" description="Helical" evidence="5">
    <location>
        <begin position="1384"/>
        <end position="1405"/>
    </location>
</feature>
<feature type="transmembrane region" description="Helical" evidence="5">
    <location>
        <begin position="1562"/>
        <end position="1585"/>
    </location>
</feature>
<evidence type="ECO:0000256" key="1">
    <source>
        <dbReference type="ARBA" id="ARBA00001957"/>
    </source>
</evidence>
<dbReference type="Gene3D" id="1.10.1200.10">
    <property type="entry name" value="ACP-like"/>
    <property type="match status" value="1"/>
</dbReference>
<feature type="compositionally biased region" description="Polar residues" evidence="4">
    <location>
        <begin position="1"/>
        <end position="12"/>
    </location>
</feature>
<evidence type="ECO:0000259" key="6">
    <source>
        <dbReference type="PROSITE" id="PS50075"/>
    </source>
</evidence>
<dbReference type="SUPFAM" id="SSF53474">
    <property type="entry name" value="alpha/beta-Hydrolases"/>
    <property type="match status" value="1"/>
</dbReference>
<feature type="transmembrane region" description="Helical" evidence="5">
    <location>
        <begin position="1476"/>
        <end position="1506"/>
    </location>
</feature>
<keyword evidence="5" id="KW-0472">Membrane</keyword>
<dbReference type="InterPro" id="IPR020845">
    <property type="entry name" value="AMP-binding_CS"/>
</dbReference>
<dbReference type="InterPro" id="IPR010071">
    <property type="entry name" value="AA_adenyl_dom"/>
</dbReference>
<dbReference type="Pfam" id="PF00668">
    <property type="entry name" value="Condensation"/>
    <property type="match status" value="1"/>
</dbReference>
<dbReference type="SMART" id="SM00824">
    <property type="entry name" value="PKS_TE"/>
    <property type="match status" value="1"/>
</dbReference>
<dbReference type="Gene3D" id="3.30.559.10">
    <property type="entry name" value="Chloramphenicol acetyltransferase-like domain"/>
    <property type="match status" value="1"/>
</dbReference>
<dbReference type="Gene3D" id="3.30.559.30">
    <property type="entry name" value="Nonribosomal peptide synthetase, condensation domain"/>
    <property type="match status" value="1"/>
</dbReference>
<dbReference type="EMBL" id="WXEW01000001">
    <property type="protein sequence ID" value="NAS20750.1"/>
    <property type="molecule type" value="Genomic_DNA"/>
</dbReference>
<dbReference type="SUPFAM" id="SSF103473">
    <property type="entry name" value="MFS general substrate transporter"/>
    <property type="match status" value="1"/>
</dbReference>
<dbReference type="InterPro" id="IPR001242">
    <property type="entry name" value="Condensation_dom"/>
</dbReference>
<dbReference type="InterPro" id="IPR045851">
    <property type="entry name" value="AMP-bd_C_sf"/>
</dbReference>
<accession>A0A7C9MY20</accession>
<feature type="transmembrane region" description="Helical" evidence="5">
    <location>
        <begin position="1512"/>
        <end position="1531"/>
    </location>
</feature>
<keyword evidence="5" id="KW-1133">Transmembrane helix</keyword>
<dbReference type="Proteomes" id="UP000479526">
    <property type="component" value="Unassembled WGS sequence"/>
</dbReference>
<dbReference type="InterPro" id="IPR011701">
    <property type="entry name" value="MFS"/>
</dbReference>
<evidence type="ECO:0000256" key="3">
    <source>
        <dbReference type="ARBA" id="ARBA00022553"/>
    </source>
</evidence>
<dbReference type="GO" id="GO:0005737">
    <property type="term" value="C:cytoplasm"/>
    <property type="evidence" value="ECO:0007669"/>
    <property type="project" value="TreeGrafter"/>
</dbReference>
<keyword evidence="5" id="KW-0812">Transmembrane</keyword>
<dbReference type="PROSITE" id="PS00455">
    <property type="entry name" value="AMP_BINDING"/>
    <property type="match status" value="1"/>
</dbReference>
<dbReference type="PANTHER" id="PTHR45527:SF1">
    <property type="entry name" value="FATTY ACID SYNTHASE"/>
    <property type="match status" value="1"/>
</dbReference>
<organism evidence="7 8">
    <name type="scientific">Herbidospora solisilvae</name>
    <dbReference type="NCBI Taxonomy" id="2696284"/>
    <lineage>
        <taxon>Bacteria</taxon>
        <taxon>Bacillati</taxon>
        <taxon>Actinomycetota</taxon>
        <taxon>Actinomycetes</taxon>
        <taxon>Streptosporangiales</taxon>
        <taxon>Streptosporangiaceae</taxon>
        <taxon>Herbidospora</taxon>
    </lineage>
</organism>
<dbReference type="Pfam" id="PF00975">
    <property type="entry name" value="Thioesterase"/>
    <property type="match status" value="1"/>
</dbReference>
<dbReference type="InterPro" id="IPR009081">
    <property type="entry name" value="PP-bd_ACP"/>
</dbReference>
<feature type="transmembrane region" description="Helical" evidence="5">
    <location>
        <begin position="1444"/>
        <end position="1464"/>
    </location>
</feature>
<dbReference type="InterPro" id="IPR036736">
    <property type="entry name" value="ACP-like_sf"/>
</dbReference>
<dbReference type="GO" id="GO:0003824">
    <property type="term" value="F:catalytic activity"/>
    <property type="evidence" value="ECO:0007669"/>
    <property type="project" value="InterPro"/>
</dbReference>
<dbReference type="InterPro" id="IPR023213">
    <property type="entry name" value="CAT-like_dom_sf"/>
</dbReference>
<dbReference type="GO" id="GO:0022857">
    <property type="term" value="F:transmembrane transporter activity"/>
    <property type="evidence" value="ECO:0007669"/>
    <property type="project" value="InterPro"/>
</dbReference>
<dbReference type="NCBIfam" id="TIGR01733">
    <property type="entry name" value="AA-adenyl-dom"/>
    <property type="match status" value="1"/>
</dbReference>
<dbReference type="SUPFAM" id="SSF52777">
    <property type="entry name" value="CoA-dependent acyltransferases"/>
    <property type="match status" value="2"/>
</dbReference>
<sequence length="1786" mass="191326">MTSTSTPESAPRSSLGGLSPARQAALARLLTARPKSPIPVVPRDQGPLACSFEQRQMWLGAQLDGVAPAPNATLGLRLDGPLDVPALTAALDALIARHESLRTVYATPGDQAAQVAGSSADVQAVSGDEPLQTVLDPFPMPLEFHGAPDQAEEITAEAVTRRFDLRTGPVVAATLIRLAEESHALLVVCHHIAADGWSMGILADELATLYREALAGEPGTLPELPVQYADYAAWSRAELTGETLERRTAYWRAALDGAPAVDLPVRRERPAPGGRRTNTNWSLLAPGTLAALQAAGGPGTTPFTALLAVFSMLLARYTGADGVTLATTNGGRRRRELEGVVGCFVNAVPIHGDLSGDPTFPEVAARIRTAVGGALSNPLPLSVLADAVDLKLPVSFSLRGFRDQRGDWPGLTASIWDHEVDHQGYELSLLVHLDGDVTGLDFTYRRDLLDDEVVDRMAGHYHHLAAQIAANPSATLAELDLVTPEERDTIFGTWNDSARPYPERALPLLLAEHRDSTATAVRFGGRDTSYAELHARANQIARRLLAEGVTPESTVGVLLDRSPDLIASLLGVWLAGAAYVPMDPAFPPQRIADMLETAGTALVLTERKYVSRFDGPTVVDVASIDGDTTPVDVAPDLDRLAYLIFTSGSTGKPKGVQVTHRGLVNHVWWAVEELASRGEGGAPLLGSVAFDLVVPNLWAPLVVGQAVTVLDQDFDMGELGELLSGHDFSFIKLTPGHLEVLGHQLDDARAAALAGVIVVAGEALPGSLADRWLEILGPGRLINEYGPTEATVGTCVYPVTHRQHHEVVPIGAPLPNMRMFVLDPHRRLLPAGVPGELYVGGVGVTRGYMNRPDLTAERFVEFEGERVYRTGDRVLWLPDGNVAFLGRFDDQVKIRGYRIELDEVRAALLDHPGVRDAVAAVHEERLVAYYVPVAEPVRGLDEHCALRLPEYMVPVVFTELDRMPLNANGKVDRKALPVPQVTATAGREPGTATELLIAGVWKEVLNVETIGVDDDFMALGGHSLLLIRMIAKLRQTMPDKPISVVDALANRTVAALAALVDGPAEEEKGLLVRLTKPIAAPTMTLVCVPYGGGSAVVYQALADALPKGIALQAVALPGHELGVDEEILPFDEAAERICEEILAKVKGPLVLYGHCVGSALTTEIARRVETAGREIDAVYIAGSFPFAVPTKGLSGLLNKHYFNNRRLRNNNSEANWLRAIGADLDGLGGEEVERIVTTMRSDAKAGEAYFTKLIDEGATPLTAPVISIVGSRDPITDFYEERYRDWHVTARTTALVVIDEAGHYFLRYRAEELARIVTTVHTDLDGPHAAETWRKEAVSREAPPVEATLGRFLRVAAGQTVSMVGTAMTEFAVPIWAYLKTGSLLQFSLFAIIALVPGLVLSPLVGALVDRSDRRRAMLIGDGACLGLQALMLGLLLTDTLPMPALYGILVLLSVALTVQRLAWASAVPQLAPKHYLGHAGGVLQLGNAIGRLMVPLFAVGVLAAIGLNGILIANVVCYLFAVGVTLFTPFPKAMAWTRRETVGAEIRNGFRYLWRRPGLRAMAITMFAVNFFLFTAFTMISPLVLSMGDLGDTGTVALVAAAGAVAGGFVISIWGGPRRRRMFGMLSAVAVVALFAFSMGLRPWLPLVAVGAAGMALFMTISDGIWITIIHSKVPQRYHARVIAINQMLAMSTQPIGLAVQAWLAGLVFVPLLREDGALASTVGAVIGVGEGRGIGLLYLICGLAMAVTIVIALRHRALRNFDRDTPDAEPDDLVGLAELKGTSA</sequence>
<evidence type="ECO:0000256" key="2">
    <source>
        <dbReference type="ARBA" id="ARBA00022450"/>
    </source>
</evidence>
<keyword evidence="8" id="KW-1185">Reference proteome</keyword>
<dbReference type="Gene3D" id="3.30.300.30">
    <property type="match status" value="1"/>
</dbReference>
<protein>
    <submittedName>
        <fullName evidence="7">Amino acid adenylation domain-containing protein</fullName>
    </submittedName>
</protein>
<dbReference type="InterPro" id="IPR006162">
    <property type="entry name" value="Ppantetheine_attach_site"/>
</dbReference>
<dbReference type="Gene3D" id="2.30.38.10">
    <property type="entry name" value="Luciferase, Domain 3"/>
    <property type="match status" value="1"/>
</dbReference>
<dbReference type="Pfam" id="PF07690">
    <property type="entry name" value="MFS_1"/>
    <property type="match status" value="1"/>
</dbReference>
<keyword evidence="2" id="KW-0596">Phosphopantetheine</keyword>
<reference evidence="7 8" key="1">
    <citation type="submission" date="2020-01" db="EMBL/GenBank/DDBJ databases">
        <title>Herbidospora sp. NEAU-GS84 nov., a novel actinomycete isolated from soil.</title>
        <authorList>
            <person name="Han L."/>
        </authorList>
    </citation>
    <scope>NUCLEOTIDE SEQUENCE [LARGE SCALE GENOMIC DNA]</scope>
    <source>
        <strain evidence="7 8">NEAU-GS84</strain>
    </source>
</reference>
<dbReference type="Gene3D" id="3.40.50.980">
    <property type="match status" value="2"/>
</dbReference>
<dbReference type="GO" id="GO:0031177">
    <property type="term" value="F:phosphopantetheine binding"/>
    <property type="evidence" value="ECO:0007669"/>
    <property type="project" value="TreeGrafter"/>
</dbReference>
<dbReference type="InterPro" id="IPR000873">
    <property type="entry name" value="AMP-dep_synth/lig_dom"/>
</dbReference>
<dbReference type="PROSITE" id="PS50075">
    <property type="entry name" value="CARRIER"/>
    <property type="match status" value="1"/>
</dbReference>
<dbReference type="InterPro" id="IPR029058">
    <property type="entry name" value="AB_hydrolase_fold"/>
</dbReference>
<name>A0A7C9MY20_9ACTN</name>
<dbReference type="PROSITE" id="PS00012">
    <property type="entry name" value="PHOSPHOPANTETHEINE"/>
    <property type="match status" value="1"/>
</dbReference>
<dbReference type="CDD" id="cd05930">
    <property type="entry name" value="A_NRPS"/>
    <property type="match status" value="1"/>
</dbReference>
<dbReference type="FunFam" id="3.40.50.980:FF:000001">
    <property type="entry name" value="Non-ribosomal peptide synthetase"/>
    <property type="match status" value="1"/>
</dbReference>
<dbReference type="InterPro" id="IPR025110">
    <property type="entry name" value="AMP-bd_C"/>
</dbReference>
<feature type="transmembrane region" description="Helical" evidence="5">
    <location>
        <begin position="1417"/>
        <end position="1438"/>
    </location>
</feature>